<dbReference type="EMBL" id="CP028009">
    <property type="protein sequence ID" value="QHV46352.1"/>
    <property type="molecule type" value="Genomic_DNA"/>
</dbReference>
<keyword evidence="7" id="KW-0998">Cell outer membrane</keyword>
<evidence type="ECO:0000256" key="7">
    <source>
        <dbReference type="ARBA" id="ARBA00023237"/>
    </source>
</evidence>
<keyword evidence="6" id="KW-0472">Membrane</keyword>
<dbReference type="InterPro" id="IPR003368">
    <property type="entry name" value="POMP_repeat"/>
</dbReference>
<evidence type="ECO:0000259" key="8">
    <source>
        <dbReference type="Pfam" id="PF20038"/>
    </source>
</evidence>
<evidence type="ECO:0000256" key="5">
    <source>
        <dbReference type="ARBA" id="ARBA00022729"/>
    </source>
</evidence>
<evidence type="ECO:0000256" key="3">
    <source>
        <dbReference type="ARBA" id="ARBA00004613"/>
    </source>
</evidence>
<comment type="subcellular location">
    <subcellularLocation>
        <location evidence="1">Cell envelope</location>
    </subcellularLocation>
    <subcellularLocation>
        <location evidence="2">Cell outer membrane</location>
    </subcellularLocation>
    <subcellularLocation>
        <location evidence="3">Secreted</location>
    </subcellularLocation>
</comment>
<evidence type="ECO:0000313" key="10">
    <source>
        <dbReference type="Proteomes" id="UP000464780"/>
    </source>
</evidence>
<proteinExistence type="predicted"/>
<dbReference type="AlphaFoldDB" id="A0AB73UQE8"/>
<evidence type="ECO:0000313" key="9">
    <source>
        <dbReference type="EMBL" id="QHV46352.1"/>
    </source>
</evidence>
<dbReference type="NCBIfam" id="TIGR01376">
    <property type="entry name" value="POMP_repeat"/>
    <property type="match status" value="1"/>
</dbReference>
<dbReference type="GO" id="GO:0005576">
    <property type="term" value="C:extracellular region"/>
    <property type="evidence" value="ECO:0007669"/>
    <property type="project" value="UniProtKB-SubCell"/>
</dbReference>
<dbReference type="GO" id="GO:0009279">
    <property type="term" value="C:cell outer membrane"/>
    <property type="evidence" value="ECO:0007669"/>
    <property type="project" value="UniProtKB-SubCell"/>
</dbReference>
<dbReference type="InterPro" id="IPR045403">
    <property type="entry name" value="HTH_59_Firmicutes_type"/>
</dbReference>
<evidence type="ECO:0000256" key="4">
    <source>
        <dbReference type="ARBA" id="ARBA00022525"/>
    </source>
</evidence>
<gene>
    <name evidence="9" type="ORF">C1N66_25765</name>
</gene>
<keyword evidence="5" id="KW-0732">Signal</keyword>
<sequence length="144" mass="16798">MIEILKYVYTSKEAAEIWGLSYQTVTQWYNRGKFANNEAKKSGGAILVTHQGMERIAGEINEEKRQKNILRRETTNNTKEAALHLDKLQGFEQYNASNLIYECHRIQKFLREKDFTEITLREAQTVYEDATALLNHVKEEISKL</sequence>
<keyword evidence="4" id="KW-0964">Secreted</keyword>
<organism evidence="9 10">
    <name type="scientific">Bacillus cereus</name>
    <dbReference type="NCBI Taxonomy" id="1396"/>
    <lineage>
        <taxon>Bacteria</taxon>
        <taxon>Bacillati</taxon>
        <taxon>Bacillota</taxon>
        <taxon>Bacilli</taxon>
        <taxon>Bacillales</taxon>
        <taxon>Bacillaceae</taxon>
        <taxon>Bacillus</taxon>
        <taxon>Bacillus cereus group</taxon>
    </lineage>
</organism>
<dbReference type="InterPro" id="IPR009061">
    <property type="entry name" value="DNA-bd_dom_put_sf"/>
</dbReference>
<evidence type="ECO:0000256" key="1">
    <source>
        <dbReference type="ARBA" id="ARBA00004196"/>
    </source>
</evidence>
<dbReference type="RefSeq" id="WP_042597835.1">
    <property type="nucleotide sequence ID" value="NZ_CP028009.1"/>
</dbReference>
<protein>
    <recommendedName>
        <fullName evidence="8">Helix-turn-helix domain-containing protein</fullName>
    </recommendedName>
</protein>
<evidence type="ECO:0000256" key="2">
    <source>
        <dbReference type="ARBA" id="ARBA00004442"/>
    </source>
</evidence>
<evidence type="ECO:0000256" key="6">
    <source>
        <dbReference type="ARBA" id="ARBA00023136"/>
    </source>
</evidence>
<feature type="domain" description="Helix-turn-helix" evidence="8">
    <location>
        <begin position="2"/>
        <end position="61"/>
    </location>
</feature>
<reference evidence="9 10" key="1">
    <citation type="submission" date="2018-03" db="EMBL/GenBank/DDBJ databases">
        <title>The complete genome of bacterial strain SGAir0260.</title>
        <authorList>
            <person name="Schuster S.C."/>
        </authorList>
    </citation>
    <scope>NUCLEOTIDE SEQUENCE [LARGE SCALE GENOMIC DNA]</scope>
    <source>
        <strain evidence="9 10">SGAir0260</strain>
    </source>
</reference>
<accession>A0AB73UQE8</accession>
<dbReference type="Pfam" id="PF20038">
    <property type="entry name" value="HTH_59"/>
    <property type="match status" value="1"/>
</dbReference>
<name>A0AB73UQE8_BACCE</name>
<dbReference type="Proteomes" id="UP000464780">
    <property type="component" value="Chromosome"/>
</dbReference>
<dbReference type="SUPFAM" id="SSF46955">
    <property type="entry name" value="Putative DNA-binding domain"/>
    <property type="match status" value="1"/>
</dbReference>